<proteinExistence type="predicted"/>
<evidence type="ECO:0000313" key="1">
    <source>
        <dbReference type="EMBL" id="KAK2564809.1"/>
    </source>
</evidence>
<organism evidence="1 2">
    <name type="scientific">Acropora cervicornis</name>
    <name type="common">Staghorn coral</name>
    <dbReference type="NCBI Taxonomy" id="6130"/>
    <lineage>
        <taxon>Eukaryota</taxon>
        <taxon>Metazoa</taxon>
        <taxon>Cnidaria</taxon>
        <taxon>Anthozoa</taxon>
        <taxon>Hexacorallia</taxon>
        <taxon>Scleractinia</taxon>
        <taxon>Astrocoeniina</taxon>
        <taxon>Acroporidae</taxon>
        <taxon>Acropora</taxon>
    </lineage>
</organism>
<accession>A0AAD9QNW9</accession>
<sequence length="74" mass="8133">MADNNAIQKRRERCTSNSQQQVEGRNLECNDGLHTDLATGREVAAIAVKMFKVVPCIKANVDLVDSCSSHLTCQ</sequence>
<name>A0AAD9QNW9_ACRCE</name>
<comment type="caution">
    <text evidence="1">The sequence shown here is derived from an EMBL/GenBank/DDBJ whole genome shotgun (WGS) entry which is preliminary data.</text>
</comment>
<reference evidence="1" key="1">
    <citation type="journal article" date="2023" name="G3 (Bethesda)">
        <title>Whole genome assembly and annotation of the endangered Caribbean coral Acropora cervicornis.</title>
        <authorList>
            <person name="Selwyn J.D."/>
            <person name="Vollmer S.V."/>
        </authorList>
    </citation>
    <scope>NUCLEOTIDE SEQUENCE</scope>
    <source>
        <strain evidence="1">K2</strain>
    </source>
</reference>
<gene>
    <name evidence="1" type="ORF">P5673_011497</name>
</gene>
<protein>
    <submittedName>
        <fullName evidence="1">Uncharacterized protein</fullName>
    </submittedName>
</protein>
<dbReference type="AlphaFoldDB" id="A0AAD9QNW9"/>
<reference evidence="1" key="2">
    <citation type="journal article" date="2023" name="Science">
        <title>Genomic signatures of disease resistance in endangered staghorn corals.</title>
        <authorList>
            <person name="Vollmer S.V."/>
            <person name="Selwyn J.D."/>
            <person name="Despard B.A."/>
            <person name="Roesel C.L."/>
        </authorList>
    </citation>
    <scope>NUCLEOTIDE SEQUENCE</scope>
    <source>
        <strain evidence="1">K2</strain>
    </source>
</reference>
<keyword evidence="2" id="KW-1185">Reference proteome</keyword>
<evidence type="ECO:0000313" key="2">
    <source>
        <dbReference type="Proteomes" id="UP001249851"/>
    </source>
</evidence>
<dbReference type="Proteomes" id="UP001249851">
    <property type="component" value="Unassembled WGS sequence"/>
</dbReference>
<dbReference type="EMBL" id="JARQWQ010000021">
    <property type="protein sequence ID" value="KAK2564809.1"/>
    <property type="molecule type" value="Genomic_DNA"/>
</dbReference>